<organism evidence="2 3">
    <name type="scientific">Azotobacter chroococcum</name>
    <dbReference type="NCBI Taxonomy" id="353"/>
    <lineage>
        <taxon>Bacteria</taxon>
        <taxon>Pseudomonadati</taxon>
        <taxon>Pseudomonadota</taxon>
        <taxon>Gammaproteobacteria</taxon>
        <taxon>Pseudomonadales</taxon>
        <taxon>Pseudomonadaceae</taxon>
        <taxon>Azotobacter</taxon>
    </lineage>
</organism>
<dbReference type="Proteomes" id="UP000295169">
    <property type="component" value="Unassembled WGS sequence"/>
</dbReference>
<comment type="caution">
    <text evidence="2">The sequence shown here is derived from an EMBL/GenBank/DDBJ whole genome shotgun (WGS) entry which is preliminary data.</text>
</comment>
<evidence type="ECO:0000313" key="3">
    <source>
        <dbReference type="Proteomes" id="UP000295169"/>
    </source>
</evidence>
<protein>
    <submittedName>
        <fullName evidence="2">Uncharacterized protein</fullName>
    </submittedName>
</protein>
<sequence>MLRRSLLVALLGLFLHGCAVYDYDDDHDGHRYYSHHDDGEYRHRSYDNTYWYRHHDDRRHGDRHYHGDWRAERKAVPHYNGRWEDRHERRYEGRKAPAHKDERRGGYSRMVESKRKQHPERDRHSDWDRHRSSDHDRSREWHDRRDRDDWND</sequence>
<evidence type="ECO:0000313" key="2">
    <source>
        <dbReference type="EMBL" id="TCL15444.1"/>
    </source>
</evidence>
<dbReference type="EMBL" id="SMMU01000062">
    <property type="protein sequence ID" value="TCL15444.1"/>
    <property type="molecule type" value="Genomic_DNA"/>
</dbReference>
<reference evidence="2 3" key="1">
    <citation type="submission" date="2019-03" db="EMBL/GenBank/DDBJ databases">
        <title>Genomic Encyclopedia of Type Strains, Phase IV (KMG-IV): sequencing the most valuable type-strain genomes for metagenomic binning, comparative biology and taxonomic classification.</title>
        <authorList>
            <person name="Goeker M."/>
        </authorList>
    </citation>
    <scope>NUCLEOTIDE SEQUENCE [LARGE SCALE GENOMIC DNA]</scope>
    <source>
        <strain evidence="2 3">DSM 2286</strain>
    </source>
</reference>
<name>A0A4R1P1H6_9GAMM</name>
<dbReference type="RefSeq" id="WP_131301528.1">
    <property type="nucleotide sequence ID" value="NZ_JBHLST010000091.1"/>
</dbReference>
<evidence type="ECO:0000256" key="1">
    <source>
        <dbReference type="SAM" id="MobiDB-lite"/>
    </source>
</evidence>
<proteinExistence type="predicted"/>
<gene>
    <name evidence="2" type="ORF">EV691_16213</name>
</gene>
<accession>A0A4R1P1H6</accession>
<feature type="region of interest" description="Disordered" evidence="1">
    <location>
        <begin position="86"/>
        <end position="152"/>
    </location>
</feature>
<dbReference type="AlphaFoldDB" id="A0A4R1P1H6"/>